<dbReference type="PATRIC" id="fig|745776.4.peg.3895"/>
<dbReference type="Pfam" id="PF13671">
    <property type="entry name" value="AAA_33"/>
    <property type="match status" value="1"/>
</dbReference>
<dbReference type="InterPro" id="IPR027417">
    <property type="entry name" value="P-loop_NTPase"/>
</dbReference>
<dbReference type="Pfam" id="PF18790">
    <property type="entry name" value="KfrB"/>
    <property type="match status" value="1"/>
</dbReference>
<accession>H8H324</accession>
<dbReference type="HOGENOM" id="CLU_933660_0_0_0"/>
<dbReference type="Proteomes" id="UP000007575">
    <property type="component" value="Plasmid P3"/>
</dbReference>
<protein>
    <recommendedName>
        <fullName evidence="1">KfrB domain-containing protein</fullName>
    </recommendedName>
</protein>
<feature type="domain" description="KfrB" evidence="1">
    <location>
        <begin position="229"/>
        <end position="281"/>
    </location>
</feature>
<dbReference type="EMBL" id="CP002194">
    <property type="protein sequence ID" value="AFD27921.1"/>
    <property type="molecule type" value="Genomic_DNA"/>
</dbReference>
<keyword evidence="3" id="KW-1185">Reference proteome</keyword>
<organism evidence="2 3">
    <name type="scientific">Deinococcus gobiensis (strain DSM 21396 / JCM 16679 / CGMCC 1.7299 / I-0)</name>
    <dbReference type="NCBI Taxonomy" id="745776"/>
    <lineage>
        <taxon>Bacteria</taxon>
        <taxon>Thermotogati</taxon>
        <taxon>Deinococcota</taxon>
        <taxon>Deinococci</taxon>
        <taxon>Deinococcales</taxon>
        <taxon>Deinococcaceae</taxon>
        <taxon>Deinococcus</taxon>
    </lineage>
</organism>
<name>H8H324_DEIGI</name>
<dbReference type="PANTHER" id="PTHR39206">
    <property type="entry name" value="SLL8004 PROTEIN"/>
    <property type="match status" value="1"/>
</dbReference>
<evidence type="ECO:0000313" key="2">
    <source>
        <dbReference type="EMBL" id="AFD27921.1"/>
    </source>
</evidence>
<dbReference type="OrthoDB" id="9791543at2"/>
<dbReference type="RefSeq" id="WP_014682831.1">
    <property type="nucleotide sequence ID" value="NC_017771.1"/>
</dbReference>
<evidence type="ECO:0000313" key="3">
    <source>
        <dbReference type="Proteomes" id="UP000007575"/>
    </source>
</evidence>
<dbReference type="Gene3D" id="3.40.50.300">
    <property type="entry name" value="P-loop containing nucleotide triphosphate hydrolases"/>
    <property type="match status" value="1"/>
</dbReference>
<proteinExistence type="predicted"/>
<gene>
    <name evidence="2" type="ordered locus">DGo_PC0129</name>
</gene>
<keyword evidence="2" id="KW-0614">Plasmid</keyword>
<dbReference type="SUPFAM" id="SSF52540">
    <property type="entry name" value="P-loop containing nucleoside triphosphate hydrolases"/>
    <property type="match status" value="1"/>
</dbReference>
<evidence type="ECO:0000259" key="1">
    <source>
        <dbReference type="Pfam" id="PF18790"/>
    </source>
</evidence>
<geneLocation type="plasmid" evidence="2 3">
    <name>P3</name>
</geneLocation>
<dbReference type="eggNOG" id="COG4185">
    <property type="taxonomic scope" value="Bacteria"/>
</dbReference>
<dbReference type="KEGG" id="dgo:DGo_PC0129"/>
<sequence length="284" mass="31688">MTSTDTTGAEQPQLFMFAGPNGSGKSTITTPMLADLPGEYINADDIARAWRDEIPDPLERNRQAARLADRQRQLALREGRSLVFETVMSTPEKVALLTQAKALGYQTTLIFVTTSDATFNVRRVQQRVILGGHDVEPDTIRRRYEGAMTLLAAAVEHADQAVVIDNSGTEPQRVAQKFDEQLELLAPIPAWVTQRLDQPWAARQASRRTLRELAGTPRFHTADAREGQQYSGVLVGRTAWHLLQRTAQGLVLHDLSLCLVPPVEEGEPLTLRYHYERGKLSRTP</sequence>
<dbReference type="AlphaFoldDB" id="H8H324"/>
<dbReference type="InterPro" id="IPR040782">
    <property type="entry name" value="KfrB"/>
</dbReference>
<reference evidence="2 3" key="1">
    <citation type="journal article" date="2012" name="PLoS ONE">
        <title>Genome sequence and transcriptome analysis of the radioresistant bacterium Deinococcus gobiensis: insights into the extreme environmental adaptations.</title>
        <authorList>
            <person name="Yuan M."/>
            <person name="Chen M."/>
            <person name="Zhang W."/>
            <person name="Lu W."/>
            <person name="Wang J."/>
            <person name="Yang M."/>
            <person name="Zhao P."/>
            <person name="Tang R."/>
            <person name="Li X."/>
            <person name="Hao Y."/>
            <person name="Zhou Z."/>
            <person name="Zhan Y."/>
            <person name="Yu H."/>
            <person name="Teng C."/>
            <person name="Yan Y."/>
            <person name="Ping S."/>
            <person name="Wang Y."/>
            <person name="Lin M."/>
        </authorList>
    </citation>
    <scope>NUCLEOTIDE SEQUENCE [LARGE SCALE GENOMIC DNA]</scope>
    <source>
        <strain evidence="3">DSM 21396 / JCM 16679 / CGMCC 1.7299 / I-0</strain>
        <plasmid evidence="2">P3</plasmid>
    </source>
</reference>
<dbReference type="PANTHER" id="PTHR39206:SF1">
    <property type="entry name" value="SLL8004 PROTEIN"/>
    <property type="match status" value="1"/>
</dbReference>